<evidence type="ECO:0000313" key="1">
    <source>
        <dbReference type="EMBL" id="PPQ85125.1"/>
    </source>
</evidence>
<organism evidence="1 2">
    <name type="scientific">Psilocybe cyanescens</name>
    <dbReference type="NCBI Taxonomy" id="93625"/>
    <lineage>
        <taxon>Eukaryota</taxon>
        <taxon>Fungi</taxon>
        <taxon>Dikarya</taxon>
        <taxon>Basidiomycota</taxon>
        <taxon>Agaricomycotina</taxon>
        <taxon>Agaricomycetes</taxon>
        <taxon>Agaricomycetidae</taxon>
        <taxon>Agaricales</taxon>
        <taxon>Agaricineae</taxon>
        <taxon>Strophariaceae</taxon>
        <taxon>Psilocybe</taxon>
    </lineage>
</organism>
<evidence type="ECO:0000313" key="2">
    <source>
        <dbReference type="Proteomes" id="UP000283269"/>
    </source>
</evidence>
<proteinExistence type="predicted"/>
<keyword evidence="2" id="KW-1185">Reference proteome</keyword>
<dbReference type="AlphaFoldDB" id="A0A409X2Z3"/>
<dbReference type="InParanoid" id="A0A409X2Z3"/>
<comment type="caution">
    <text evidence="1">The sequence shown here is derived from an EMBL/GenBank/DDBJ whole genome shotgun (WGS) entry which is preliminary data.</text>
</comment>
<sequence length="471" mass="53520">MSSPPAEEGHTPVYSSSGFEDSAFTKVSPEIWCEIMENVHAVRVPLAFAPGSSQKDLVSCSLSCRQLVYPSQSMLFKTLFLNSNKKVTSILRSLSHAPHLARHIRQLVIVHGSHGISWSGDKDEIMALQALCTGVVQLYVHPGHRFENLSNSTLPDGVTANTRICQTGLLFRSLPSVHTIQVTMRSSEQATALPKFLNGYIGLRTLIVVNFRDKGPSGGYEVGPQFSLQNLVLYSSSITDKDFLLWLIPALKELKHLDIKGNMAFTWENWNYAMQGKTIPFIDISFRDWIRRIGGPVTDLRINMADSGQGKCDNYYDAHNKDIATDRKQISGLNELLSLLEYTPRVQKLTIGRLSMFKTSPMSFNRIIEVSTQRRLASLSLNFFVETSDDKYSDTQAAEDLWRDFQSTLKEQRWGPLTYEINLDFTFVCKNRDIPAHFREIYVTLEERLFEILQPFSSRRLLRISRGRSFF</sequence>
<protein>
    <submittedName>
        <fullName evidence="1">Uncharacterized protein</fullName>
    </submittedName>
</protein>
<accession>A0A409X2Z3</accession>
<dbReference type="Proteomes" id="UP000283269">
    <property type="component" value="Unassembled WGS sequence"/>
</dbReference>
<gene>
    <name evidence="1" type="ORF">CVT25_004225</name>
</gene>
<name>A0A409X2Z3_PSICY</name>
<dbReference type="EMBL" id="NHYD01002747">
    <property type="protein sequence ID" value="PPQ85125.1"/>
    <property type="molecule type" value="Genomic_DNA"/>
</dbReference>
<reference evidence="1 2" key="1">
    <citation type="journal article" date="2018" name="Evol. Lett.">
        <title>Horizontal gene cluster transfer increased hallucinogenic mushroom diversity.</title>
        <authorList>
            <person name="Reynolds H.T."/>
            <person name="Vijayakumar V."/>
            <person name="Gluck-Thaler E."/>
            <person name="Korotkin H.B."/>
            <person name="Matheny P.B."/>
            <person name="Slot J.C."/>
        </authorList>
    </citation>
    <scope>NUCLEOTIDE SEQUENCE [LARGE SCALE GENOMIC DNA]</scope>
    <source>
        <strain evidence="1 2">2631</strain>
    </source>
</reference>